<keyword evidence="2" id="KW-1185">Reference proteome</keyword>
<sequence length="77" mass="8620">MARETSVLCFAHRGIFGVHHFDVTIPYFKEMLELGDVATSQRQSFLVAIRKLSVHVVRGVARCRFIGGTVFGIEVPD</sequence>
<dbReference type="Proteomes" id="UP001596111">
    <property type="component" value="Unassembled WGS sequence"/>
</dbReference>
<organism evidence="1 2">
    <name type="scientific">Rhodanobacter terrae</name>
    <dbReference type="NCBI Taxonomy" id="418647"/>
    <lineage>
        <taxon>Bacteria</taxon>
        <taxon>Pseudomonadati</taxon>
        <taxon>Pseudomonadota</taxon>
        <taxon>Gammaproteobacteria</taxon>
        <taxon>Lysobacterales</taxon>
        <taxon>Rhodanobacteraceae</taxon>
        <taxon>Rhodanobacter</taxon>
    </lineage>
</organism>
<reference evidence="2" key="1">
    <citation type="journal article" date="2019" name="Int. J. Syst. Evol. Microbiol.">
        <title>The Global Catalogue of Microorganisms (GCM) 10K type strain sequencing project: providing services to taxonomists for standard genome sequencing and annotation.</title>
        <authorList>
            <consortium name="The Broad Institute Genomics Platform"/>
            <consortium name="The Broad Institute Genome Sequencing Center for Infectious Disease"/>
            <person name="Wu L."/>
            <person name="Ma J."/>
        </authorList>
    </citation>
    <scope>NUCLEOTIDE SEQUENCE [LARGE SCALE GENOMIC DNA]</scope>
    <source>
        <strain evidence="2">CGMCC 1.13587</strain>
    </source>
</reference>
<evidence type="ECO:0000313" key="2">
    <source>
        <dbReference type="Proteomes" id="UP001596111"/>
    </source>
</evidence>
<dbReference type="EMBL" id="JBHSNG010000007">
    <property type="protein sequence ID" value="MFC5581151.1"/>
    <property type="molecule type" value="Genomic_DNA"/>
</dbReference>
<name>A0ABW0SXR5_9GAMM</name>
<gene>
    <name evidence="1" type="ORF">ACFPPB_08515</name>
</gene>
<dbReference type="RefSeq" id="WP_377326311.1">
    <property type="nucleotide sequence ID" value="NZ_JBHSNG010000007.1"/>
</dbReference>
<proteinExistence type="predicted"/>
<accession>A0ABW0SXR5</accession>
<evidence type="ECO:0000313" key="1">
    <source>
        <dbReference type="EMBL" id="MFC5581151.1"/>
    </source>
</evidence>
<protein>
    <submittedName>
        <fullName evidence="1">Uncharacterized protein</fullName>
    </submittedName>
</protein>
<comment type="caution">
    <text evidence="1">The sequence shown here is derived from an EMBL/GenBank/DDBJ whole genome shotgun (WGS) entry which is preliminary data.</text>
</comment>